<keyword evidence="1" id="KW-0472">Membrane</keyword>
<feature type="transmembrane region" description="Helical" evidence="1">
    <location>
        <begin position="46"/>
        <end position="73"/>
    </location>
</feature>
<evidence type="ECO:0000313" key="3">
    <source>
        <dbReference type="EMBL" id="KAF7234180.1"/>
    </source>
</evidence>
<evidence type="ECO:0000256" key="1">
    <source>
        <dbReference type="SAM" id="Phobius"/>
    </source>
</evidence>
<proteinExistence type="predicted"/>
<dbReference type="EMBL" id="JTDE01011544">
    <property type="protein sequence ID" value="KAF7234180.1"/>
    <property type="molecule type" value="Genomic_DNA"/>
</dbReference>
<dbReference type="AlphaFoldDB" id="A0A8S9YHR1"/>
<gene>
    <name evidence="3" type="ORF">EG68_12394</name>
</gene>
<organism evidence="3 4">
    <name type="scientific">Paragonimus skrjabini miyazakii</name>
    <dbReference type="NCBI Taxonomy" id="59628"/>
    <lineage>
        <taxon>Eukaryota</taxon>
        <taxon>Metazoa</taxon>
        <taxon>Spiralia</taxon>
        <taxon>Lophotrochozoa</taxon>
        <taxon>Platyhelminthes</taxon>
        <taxon>Trematoda</taxon>
        <taxon>Digenea</taxon>
        <taxon>Plagiorchiida</taxon>
        <taxon>Troglotremata</taxon>
        <taxon>Troglotrematidae</taxon>
        <taxon>Paragonimus</taxon>
    </lineage>
</organism>
<dbReference type="OrthoDB" id="6240057at2759"/>
<protein>
    <submittedName>
        <fullName evidence="3">Neutral sphingomyelinase</fullName>
    </submittedName>
</protein>
<keyword evidence="2" id="KW-0732">Signal</keyword>
<feature type="signal peptide" evidence="2">
    <location>
        <begin position="1"/>
        <end position="22"/>
    </location>
</feature>
<keyword evidence="4" id="KW-1185">Reference proteome</keyword>
<evidence type="ECO:0000256" key="2">
    <source>
        <dbReference type="SAM" id="SignalP"/>
    </source>
</evidence>
<keyword evidence="1" id="KW-0812">Transmembrane</keyword>
<feature type="chain" id="PRO_5035811556" evidence="2">
    <location>
        <begin position="23"/>
        <end position="164"/>
    </location>
</feature>
<sequence length="164" mass="17177">MARALSGVSVCLLVLAVGTAIAALASDRWGCGGLFTGCQNSKWKAVASGVAGLMIAGSACLTAVLIMDLITLCNESIALRPGFGIARIVFLVIGTVTLLIAVLVYTAEVGQQWSYFLAKILAITENPHSIHSVNLTESICATLSISFELIQPPVQYASHIINSQ</sequence>
<comment type="caution">
    <text evidence="3">The sequence shown here is derived from an EMBL/GenBank/DDBJ whole genome shotgun (WGS) entry which is preliminary data.</text>
</comment>
<keyword evidence="1" id="KW-1133">Transmembrane helix</keyword>
<accession>A0A8S9YHR1</accession>
<evidence type="ECO:0000313" key="4">
    <source>
        <dbReference type="Proteomes" id="UP000822476"/>
    </source>
</evidence>
<name>A0A8S9YHR1_9TREM</name>
<feature type="transmembrane region" description="Helical" evidence="1">
    <location>
        <begin position="85"/>
        <end position="107"/>
    </location>
</feature>
<dbReference type="Proteomes" id="UP000822476">
    <property type="component" value="Unassembled WGS sequence"/>
</dbReference>
<reference evidence="3" key="1">
    <citation type="submission" date="2019-07" db="EMBL/GenBank/DDBJ databases">
        <title>Annotation for the trematode Paragonimus miyazaki's.</title>
        <authorList>
            <person name="Choi Y.-J."/>
        </authorList>
    </citation>
    <scope>NUCLEOTIDE SEQUENCE</scope>
    <source>
        <strain evidence="3">Japan</strain>
    </source>
</reference>